<dbReference type="AlphaFoldDB" id="A0A0B7HBV9"/>
<dbReference type="EMBL" id="CDOE01000058">
    <property type="protein sequence ID" value="CEN35417.1"/>
    <property type="molecule type" value="Genomic_DNA"/>
</dbReference>
<dbReference type="RefSeq" id="WP_052456113.1">
    <property type="nucleotide sequence ID" value="NZ_CP022382.1"/>
</dbReference>
<gene>
    <name evidence="1" type="ORF">CCAN12_610020</name>
</gene>
<dbReference type="PROSITE" id="PS51257">
    <property type="entry name" value="PROKAR_LIPOPROTEIN"/>
    <property type="match status" value="1"/>
</dbReference>
<evidence type="ECO:0000313" key="2">
    <source>
        <dbReference type="Proteomes" id="UP000044026"/>
    </source>
</evidence>
<dbReference type="CDD" id="cd12105">
    <property type="entry name" value="HmuY"/>
    <property type="match status" value="1"/>
</dbReference>
<dbReference type="Pfam" id="PF14064">
    <property type="entry name" value="HmuY"/>
    <property type="match status" value="1"/>
</dbReference>
<dbReference type="GeneID" id="69579399"/>
<proteinExistence type="predicted"/>
<reference evidence="1 2" key="1">
    <citation type="submission" date="2015-01" db="EMBL/GenBank/DDBJ databases">
        <authorList>
            <person name="Xiang T."/>
            <person name="Song Y."/>
            <person name="Huang L."/>
            <person name="Wang B."/>
            <person name="Wu P."/>
        </authorList>
    </citation>
    <scope>NUCLEOTIDE SEQUENCE [LARGE SCALE GENOMIC DNA]</scope>
    <source>
        <strain evidence="1 2">Cc12</strain>
    </source>
</reference>
<organism evidence="1 2">
    <name type="scientific">Capnocytophaga canimorsus</name>
    <dbReference type="NCBI Taxonomy" id="28188"/>
    <lineage>
        <taxon>Bacteria</taxon>
        <taxon>Pseudomonadati</taxon>
        <taxon>Bacteroidota</taxon>
        <taxon>Flavobacteriia</taxon>
        <taxon>Flavobacteriales</taxon>
        <taxon>Flavobacteriaceae</taxon>
        <taxon>Capnocytophaga</taxon>
    </lineage>
</organism>
<dbReference type="InterPro" id="IPR025921">
    <property type="entry name" value="HmuY"/>
</dbReference>
<name>A0A0B7HBV9_9FLAO</name>
<accession>A0A0B7HBV9</accession>
<protein>
    <submittedName>
        <fullName evidence="1">Uncharacterized protein</fullName>
    </submittedName>
</protein>
<evidence type="ECO:0000313" key="1">
    <source>
        <dbReference type="EMBL" id="CEN35417.1"/>
    </source>
</evidence>
<sequence>MKKMFLLAGIFATALFTFSCSKEESKKGETYLFKNTEKVEVLNIKSAKEITVSEQEPKFEGYQKYSFSKNTVVESDQWDIAFNGYTIIVNGGTSPNADKIAITGKGALYITEGTLENVTSVELEKLKNHTVNYTDWGQYDGGTHMVTPIAGKIIVIKTYEGQYVKMRIDSFYKDKGDQKPGANYKNTELGYYSFTFIKG</sequence>
<dbReference type="Proteomes" id="UP000044026">
    <property type="component" value="Unassembled WGS sequence"/>
</dbReference>